<feature type="domain" description="Sodium/calcium exchanger membrane region" evidence="6">
    <location>
        <begin position="19"/>
        <end position="98"/>
    </location>
</feature>
<dbReference type="Pfam" id="PF01699">
    <property type="entry name" value="Na_Ca_ex"/>
    <property type="match status" value="2"/>
</dbReference>
<dbReference type="GO" id="GO:0006874">
    <property type="term" value="P:intracellular calcium ion homeostasis"/>
    <property type="evidence" value="ECO:0007669"/>
    <property type="project" value="TreeGrafter"/>
</dbReference>
<evidence type="ECO:0000256" key="5">
    <source>
        <dbReference type="SAM" id="Phobius"/>
    </source>
</evidence>
<evidence type="ECO:0000256" key="4">
    <source>
        <dbReference type="ARBA" id="ARBA00023136"/>
    </source>
</evidence>
<evidence type="ECO:0000256" key="2">
    <source>
        <dbReference type="ARBA" id="ARBA00022692"/>
    </source>
</evidence>
<feature type="transmembrane region" description="Helical" evidence="5">
    <location>
        <begin position="121"/>
        <end position="139"/>
    </location>
</feature>
<dbReference type="PANTHER" id="PTHR10846">
    <property type="entry name" value="SODIUM/POTASSIUM/CALCIUM EXCHANGER"/>
    <property type="match status" value="1"/>
</dbReference>
<organism evidence="7 8">
    <name type="scientific">Mycolicibacterium vanbaalenii</name>
    <name type="common">Mycobacterium vanbaalenii</name>
    <dbReference type="NCBI Taxonomy" id="110539"/>
    <lineage>
        <taxon>Bacteria</taxon>
        <taxon>Bacillati</taxon>
        <taxon>Actinomycetota</taxon>
        <taxon>Actinomycetes</taxon>
        <taxon>Mycobacteriales</taxon>
        <taxon>Mycobacteriaceae</taxon>
        <taxon>Mycolicibacterium</taxon>
    </lineage>
</organism>
<keyword evidence="2 5" id="KW-0812">Transmembrane</keyword>
<dbReference type="GO" id="GO:0005886">
    <property type="term" value="C:plasma membrane"/>
    <property type="evidence" value="ECO:0007669"/>
    <property type="project" value="TreeGrafter"/>
</dbReference>
<evidence type="ECO:0000313" key="8">
    <source>
        <dbReference type="Proteomes" id="UP000430146"/>
    </source>
</evidence>
<feature type="transmembrane region" description="Helical" evidence="5">
    <location>
        <begin position="233"/>
        <end position="253"/>
    </location>
</feature>
<reference evidence="7 8" key="1">
    <citation type="submission" date="2019-11" db="EMBL/GenBank/DDBJ databases">
        <authorList>
            <person name="Holert J."/>
        </authorList>
    </citation>
    <scope>NUCLEOTIDE SEQUENCE [LARGE SCALE GENOMIC DNA]</scope>
    <source>
        <strain evidence="7">BC8_1</strain>
    </source>
</reference>
<keyword evidence="4 5" id="KW-0472">Membrane</keyword>
<feature type="transmembrane region" description="Helical" evidence="5">
    <location>
        <begin position="260"/>
        <end position="280"/>
    </location>
</feature>
<feature type="domain" description="Sodium/calcium exchanger membrane region" evidence="6">
    <location>
        <begin position="206"/>
        <end position="344"/>
    </location>
</feature>
<feature type="transmembrane region" description="Helical" evidence="5">
    <location>
        <begin position="330"/>
        <end position="348"/>
    </location>
</feature>
<evidence type="ECO:0000313" key="7">
    <source>
        <dbReference type="EMBL" id="CAA0132168.1"/>
    </source>
</evidence>
<dbReference type="InterPro" id="IPR004837">
    <property type="entry name" value="NaCa_Exmemb"/>
</dbReference>
<feature type="transmembrane region" description="Helical" evidence="5">
    <location>
        <begin position="200"/>
        <end position="221"/>
    </location>
</feature>
<sequence>MFRGCDEALALTELLPYNLLIFAMATMVVAVGGVLLTKRAEQIAKITGLGQLLTGAILIGAVTSLSGSILSVTAAWEGNASLAVTNALGGIAVQTTFLAIADMAYRRANLEYAAASEPNMLQGVILIGLLALPVVGMALPGLGGFGLHPVSVLIVVGYLLGLRLTRQAERTPMWQPRLTTESLEEQVPDQSKPVGVLRTWTDFGVLAALVAGSGWVLAQVAPAVSAGVGLDQSLMGGLFTATATSLPELVVAVTAVRRGALALAVGDILGGNAYDVLILAASDVAYRDGSIYQAIASREVAWVALSIVLVSVLLLGLLRRHKHGFGNLGFETVLMIGLYLAGVTAIALG</sequence>
<dbReference type="Gene3D" id="1.20.1420.30">
    <property type="entry name" value="NCX, central ion-binding region"/>
    <property type="match status" value="2"/>
</dbReference>
<dbReference type="InterPro" id="IPR044880">
    <property type="entry name" value="NCX_ion-bd_dom_sf"/>
</dbReference>
<accession>A0A5S9R9D0</accession>
<feature type="transmembrane region" description="Helical" evidence="5">
    <location>
        <begin position="145"/>
        <end position="164"/>
    </location>
</feature>
<dbReference type="AlphaFoldDB" id="A0A5S9R9D0"/>
<comment type="subcellular location">
    <subcellularLocation>
        <location evidence="1">Membrane</location>
        <topology evidence="1">Multi-pass membrane protein</topology>
    </subcellularLocation>
</comment>
<dbReference type="InterPro" id="IPR004481">
    <property type="entry name" value="K/Na/Ca-exchanger"/>
</dbReference>
<feature type="transmembrane region" description="Helical" evidence="5">
    <location>
        <begin position="49"/>
        <end position="76"/>
    </location>
</feature>
<proteinExistence type="predicted"/>
<gene>
    <name evidence="7" type="primary">yrbG</name>
    <name evidence="7" type="ORF">AELLOGFF_01644</name>
</gene>
<dbReference type="GO" id="GO:0008273">
    <property type="term" value="F:calcium, potassium:sodium antiporter activity"/>
    <property type="evidence" value="ECO:0007669"/>
    <property type="project" value="TreeGrafter"/>
</dbReference>
<feature type="transmembrane region" description="Helical" evidence="5">
    <location>
        <begin position="17"/>
        <end position="37"/>
    </location>
</feature>
<keyword evidence="3 5" id="KW-1133">Transmembrane helix</keyword>
<evidence type="ECO:0000259" key="6">
    <source>
        <dbReference type="Pfam" id="PF01699"/>
    </source>
</evidence>
<keyword evidence="8" id="KW-1185">Reference proteome</keyword>
<feature type="transmembrane region" description="Helical" evidence="5">
    <location>
        <begin position="82"/>
        <end position="101"/>
    </location>
</feature>
<evidence type="ECO:0000256" key="1">
    <source>
        <dbReference type="ARBA" id="ARBA00004141"/>
    </source>
</evidence>
<protein>
    <submittedName>
        <fullName evidence="7">Inner membrane protein YrbG</fullName>
    </submittedName>
</protein>
<evidence type="ECO:0000256" key="3">
    <source>
        <dbReference type="ARBA" id="ARBA00022989"/>
    </source>
</evidence>
<dbReference type="GO" id="GO:0005262">
    <property type="term" value="F:calcium channel activity"/>
    <property type="evidence" value="ECO:0007669"/>
    <property type="project" value="TreeGrafter"/>
</dbReference>
<dbReference type="PANTHER" id="PTHR10846:SF8">
    <property type="entry name" value="INNER MEMBRANE PROTEIN YRBG"/>
    <property type="match status" value="1"/>
</dbReference>
<feature type="transmembrane region" description="Helical" evidence="5">
    <location>
        <begin position="300"/>
        <end position="318"/>
    </location>
</feature>
<dbReference type="EMBL" id="CACSIP010000045">
    <property type="protein sequence ID" value="CAA0132168.1"/>
    <property type="molecule type" value="Genomic_DNA"/>
</dbReference>
<dbReference type="Proteomes" id="UP000430146">
    <property type="component" value="Unassembled WGS sequence"/>
</dbReference>
<name>A0A5S9R9D0_MYCVN</name>